<evidence type="ECO:0000256" key="6">
    <source>
        <dbReference type="ARBA" id="ARBA00022729"/>
    </source>
</evidence>
<keyword evidence="3" id="KW-0813">Transport</keyword>
<dbReference type="Pfam" id="PF13609">
    <property type="entry name" value="Porin_4"/>
    <property type="match status" value="1"/>
</dbReference>
<evidence type="ECO:0000256" key="9">
    <source>
        <dbReference type="ARBA" id="ARBA00023136"/>
    </source>
</evidence>
<feature type="signal peptide" evidence="11">
    <location>
        <begin position="1"/>
        <end position="29"/>
    </location>
</feature>
<dbReference type="GO" id="GO:0046930">
    <property type="term" value="C:pore complex"/>
    <property type="evidence" value="ECO:0007669"/>
    <property type="project" value="UniProtKB-KW"/>
</dbReference>
<dbReference type="PANTHER" id="PTHR34501">
    <property type="entry name" value="PROTEIN YDDL-RELATED"/>
    <property type="match status" value="1"/>
</dbReference>
<organism evidence="13 14">
    <name type="scientific">Aquisalimonas asiatica</name>
    <dbReference type="NCBI Taxonomy" id="406100"/>
    <lineage>
        <taxon>Bacteria</taxon>
        <taxon>Pseudomonadati</taxon>
        <taxon>Pseudomonadota</taxon>
        <taxon>Gammaproteobacteria</taxon>
        <taxon>Chromatiales</taxon>
        <taxon>Ectothiorhodospiraceae</taxon>
        <taxon>Aquisalimonas</taxon>
    </lineage>
</organism>
<dbReference type="GO" id="GO:0009279">
    <property type="term" value="C:cell outer membrane"/>
    <property type="evidence" value="ECO:0007669"/>
    <property type="project" value="UniProtKB-SubCell"/>
</dbReference>
<feature type="domain" description="Porin" evidence="12">
    <location>
        <begin position="17"/>
        <end position="324"/>
    </location>
</feature>
<comment type="subunit">
    <text evidence="2">Homotrimer.</text>
</comment>
<accession>A0A1H8RG43</accession>
<dbReference type="InterPro" id="IPR050298">
    <property type="entry name" value="Gram-neg_bact_OMP"/>
</dbReference>
<evidence type="ECO:0000313" key="13">
    <source>
        <dbReference type="EMBL" id="SEO65370.1"/>
    </source>
</evidence>
<evidence type="ECO:0000256" key="1">
    <source>
        <dbReference type="ARBA" id="ARBA00004571"/>
    </source>
</evidence>
<keyword evidence="10" id="KW-0998">Cell outer membrane</keyword>
<dbReference type="STRING" id="406100.SAMN04488052_1023"/>
<keyword evidence="6 11" id="KW-0732">Signal</keyword>
<evidence type="ECO:0000256" key="2">
    <source>
        <dbReference type="ARBA" id="ARBA00011233"/>
    </source>
</evidence>
<dbReference type="EMBL" id="FOEG01000002">
    <property type="protein sequence ID" value="SEO65370.1"/>
    <property type="molecule type" value="Genomic_DNA"/>
</dbReference>
<dbReference type="PANTHER" id="PTHR34501:SF9">
    <property type="entry name" value="MAJOR OUTER MEMBRANE PROTEIN P.IA"/>
    <property type="match status" value="1"/>
</dbReference>
<evidence type="ECO:0000256" key="8">
    <source>
        <dbReference type="ARBA" id="ARBA00023114"/>
    </source>
</evidence>
<proteinExistence type="predicted"/>
<dbReference type="CDD" id="cd00342">
    <property type="entry name" value="gram_neg_porins"/>
    <property type="match status" value="1"/>
</dbReference>
<sequence>MSHNNTDSSRTAVALLTAALCAAPAAVVADDRNDVELYGEAHLSLNYFDTDNSDADDDDSGFGFSSNASRFGIRGSRLLDSGLTAIYQLELEAAWSGESGTDDDGNDAVLRQVRDSFVGVEGDFGMVRAGRLPAANQFIYESNYMLNTIGDVGSITSFGIGGRFSGAVQYVSPDLGPVNVSATVAPEGSSGDSEEMGDHDFLVRGTFSEGPWLAALTFVQVGADDDEGNGFDVYALGLGFERDNYEVGTLFATRDHDADDRDDHVIALGGSVSLTPVSTIRAQAAQFLGDADDADSLSLAVGYFHQLADNTEVYGAYARTDNDDAQEQDTFGYGHGGTPANLADTGAGSTPQGVSVGVHHRF</sequence>
<dbReference type="InterPro" id="IPR033900">
    <property type="entry name" value="Gram_neg_porin_domain"/>
</dbReference>
<name>A0A1H8RG43_9GAMM</name>
<dbReference type="OrthoDB" id="8173690at2"/>
<evidence type="ECO:0000256" key="11">
    <source>
        <dbReference type="SAM" id="SignalP"/>
    </source>
</evidence>
<evidence type="ECO:0000256" key="4">
    <source>
        <dbReference type="ARBA" id="ARBA00022452"/>
    </source>
</evidence>
<keyword evidence="8" id="KW-0626">Porin</keyword>
<keyword evidence="7" id="KW-0406">Ion transport</keyword>
<evidence type="ECO:0000256" key="3">
    <source>
        <dbReference type="ARBA" id="ARBA00022448"/>
    </source>
</evidence>
<gene>
    <name evidence="13" type="ORF">SAMN04488052_1023</name>
</gene>
<dbReference type="GO" id="GO:0015288">
    <property type="term" value="F:porin activity"/>
    <property type="evidence" value="ECO:0007669"/>
    <property type="project" value="UniProtKB-KW"/>
</dbReference>
<dbReference type="Gene3D" id="2.40.160.10">
    <property type="entry name" value="Porin"/>
    <property type="match status" value="1"/>
</dbReference>
<dbReference type="InterPro" id="IPR023614">
    <property type="entry name" value="Porin_dom_sf"/>
</dbReference>
<dbReference type="RefSeq" id="WP_091640438.1">
    <property type="nucleotide sequence ID" value="NZ_FOEG01000002.1"/>
</dbReference>
<comment type="subcellular location">
    <subcellularLocation>
        <location evidence="1">Cell outer membrane</location>
        <topology evidence="1">Multi-pass membrane protein</topology>
    </subcellularLocation>
</comment>
<feature type="chain" id="PRO_5011594003" evidence="11">
    <location>
        <begin position="30"/>
        <end position="362"/>
    </location>
</feature>
<reference evidence="13 14" key="1">
    <citation type="submission" date="2016-10" db="EMBL/GenBank/DDBJ databases">
        <authorList>
            <person name="de Groot N.N."/>
        </authorList>
    </citation>
    <scope>NUCLEOTIDE SEQUENCE [LARGE SCALE GENOMIC DNA]</scope>
    <source>
        <strain evidence="13 14">CGMCC 1.6291</strain>
    </source>
</reference>
<dbReference type="SUPFAM" id="SSF56935">
    <property type="entry name" value="Porins"/>
    <property type="match status" value="1"/>
</dbReference>
<protein>
    <submittedName>
        <fullName evidence="13">Outer membrane protein (Porin)</fullName>
    </submittedName>
</protein>
<evidence type="ECO:0000256" key="7">
    <source>
        <dbReference type="ARBA" id="ARBA00023065"/>
    </source>
</evidence>
<keyword evidence="5" id="KW-0812">Transmembrane</keyword>
<keyword evidence="4" id="KW-1134">Transmembrane beta strand</keyword>
<evidence type="ECO:0000259" key="12">
    <source>
        <dbReference type="Pfam" id="PF13609"/>
    </source>
</evidence>
<evidence type="ECO:0000313" key="14">
    <source>
        <dbReference type="Proteomes" id="UP000199657"/>
    </source>
</evidence>
<dbReference type="GO" id="GO:0006811">
    <property type="term" value="P:monoatomic ion transport"/>
    <property type="evidence" value="ECO:0007669"/>
    <property type="project" value="UniProtKB-KW"/>
</dbReference>
<dbReference type="AlphaFoldDB" id="A0A1H8RG43"/>
<evidence type="ECO:0000256" key="10">
    <source>
        <dbReference type="ARBA" id="ARBA00023237"/>
    </source>
</evidence>
<keyword evidence="14" id="KW-1185">Reference proteome</keyword>
<keyword evidence="9" id="KW-0472">Membrane</keyword>
<dbReference type="Proteomes" id="UP000199657">
    <property type="component" value="Unassembled WGS sequence"/>
</dbReference>
<evidence type="ECO:0000256" key="5">
    <source>
        <dbReference type="ARBA" id="ARBA00022692"/>
    </source>
</evidence>